<reference evidence="3" key="1">
    <citation type="journal article" date="2019" name="Int. J. Syst. Evol. Microbiol.">
        <title>The Global Catalogue of Microorganisms (GCM) 10K type strain sequencing project: providing services to taxonomists for standard genome sequencing and annotation.</title>
        <authorList>
            <consortium name="The Broad Institute Genomics Platform"/>
            <consortium name="The Broad Institute Genome Sequencing Center for Infectious Disease"/>
            <person name="Wu L."/>
            <person name="Ma J."/>
        </authorList>
    </citation>
    <scope>NUCLEOTIDE SEQUENCE [LARGE SCALE GENOMIC DNA]</scope>
    <source>
        <strain evidence="3">JCM 7356</strain>
    </source>
</reference>
<feature type="compositionally biased region" description="Basic residues" evidence="1">
    <location>
        <begin position="295"/>
        <end position="312"/>
    </location>
</feature>
<gene>
    <name evidence="2" type="ORF">GCM10010430_75580</name>
</gene>
<accession>A0ABP5RW42</accession>
<feature type="compositionally biased region" description="Basic residues" evidence="1">
    <location>
        <begin position="334"/>
        <end position="348"/>
    </location>
</feature>
<feature type="compositionally biased region" description="Polar residues" evidence="1">
    <location>
        <begin position="316"/>
        <end position="325"/>
    </location>
</feature>
<feature type="compositionally biased region" description="Basic and acidic residues" evidence="1">
    <location>
        <begin position="129"/>
        <end position="140"/>
    </location>
</feature>
<keyword evidence="3" id="KW-1185">Reference proteome</keyword>
<dbReference type="Pfam" id="PF08843">
    <property type="entry name" value="AbiEii"/>
    <property type="match status" value="1"/>
</dbReference>
<feature type="region of interest" description="Disordered" evidence="1">
    <location>
        <begin position="129"/>
        <end position="172"/>
    </location>
</feature>
<dbReference type="EMBL" id="BAAATR010000063">
    <property type="protein sequence ID" value="GAA2278492.1"/>
    <property type="molecule type" value="Genomic_DNA"/>
</dbReference>
<proteinExistence type="predicted"/>
<protein>
    <recommendedName>
        <fullName evidence="4">Nucleotidyl transferase AbiEii/AbiGii toxin family protein</fullName>
    </recommendedName>
</protein>
<organism evidence="2 3">
    <name type="scientific">Kitasatospora cystarginea</name>
    <dbReference type="NCBI Taxonomy" id="58350"/>
    <lineage>
        <taxon>Bacteria</taxon>
        <taxon>Bacillati</taxon>
        <taxon>Actinomycetota</taxon>
        <taxon>Actinomycetes</taxon>
        <taxon>Kitasatosporales</taxon>
        <taxon>Streptomycetaceae</taxon>
        <taxon>Kitasatospora</taxon>
    </lineage>
</organism>
<dbReference type="Proteomes" id="UP001500305">
    <property type="component" value="Unassembled WGS sequence"/>
</dbReference>
<comment type="caution">
    <text evidence="2">The sequence shown here is derived from an EMBL/GenBank/DDBJ whole genome shotgun (WGS) entry which is preliminary data.</text>
</comment>
<feature type="region of interest" description="Disordered" evidence="1">
    <location>
        <begin position="184"/>
        <end position="410"/>
    </location>
</feature>
<evidence type="ECO:0000313" key="2">
    <source>
        <dbReference type="EMBL" id="GAA2278492.1"/>
    </source>
</evidence>
<feature type="compositionally biased region" description="Basic and acidic residues" evidence="1">
    <location>
        <begin position="260"/>
        <end position="271"/>
    </location>
</feature>
<evidence type="ECO:0000313" key="3">
    <source>
        <dbReference type="Proteomes" id="UP001500305"/>
    </source>
</evidence>
<dbReference type="InterPro" id="IPR014942">
    <property type="entry name" value="AbiEii"/>
</dbReference>
<evidence type="ECO:0008006" key="4">
    <source>
        <dbReference type="Google" id="ProtNLM"/>
    </source>
</evidence>
<name>A0ABP5RW42_9ACTN</name>
<evidence type="ECO:0000256" key="1">
    <source>
        <dbReference type="SAM" id="MobiDB-lite"/>
    </source>
</evidence>
<sequence>MPARRPTDEERANLDLPRSLYPVADERTVQRAVFDPSLRGYVKAMRAGGSAFDDPAVGARWYGARRKALDTVLAAVAASPWTDHLVLRGSVLLTAWYGKAAREPGDLDFVVTPADWELANPRTFAGRAGEDLRGVDSDGIRRHRDTLDPAPRNTARSGHARGCRGPAAPACGVGGGAYGVTRRRAQHRGLAKGSAMRAARGRLARTQPGNQRCPHPAHAGLSPSPHTTNRRTTDPPRRHNRSRFRPVGRTSGCGPAAVRRSWEGEHDRRPGEPWLGPRGGARGRVRSRHAERPRPGHRLRPRHRRYGQKRVAAKQTRPTLVATRTEQPHLPTLRPRHPTHVEHRHHPHTTAGRTPSSEKTAQAPPTAPCRPPATLGPRPVPDGPATYAEIPHGPRRTPVAPRSVRCHYGR</sequence>